<evidence type="ECO:0000256" key="2">
    <source>
        <dbReference type="ARBA" id="ARBA00022679"/>
    </source>
</evidence>
<dbReference type="PANTHER" id="PTHR34383">
    <property type="entry name" value="POLYPHOSPHATE:AMP PHOSPHOTRANSFERASE-RELATED"/>
    <property type="match status" value="1"/>
</dbReference>
<evidence type="ECO:0000256" key="4">
    <source>
        <dbReference type="ARBA" id="ARBA00023310"/>
    </source>
</evidence>
<feature type="domain" description="Polyphosphate kinase-2-related" evidence="6">
    <location>
        <begin position="36"/>
        <end position="260"/>
    </location>
</feature>
<dbReference type="GO" id="GO:0008976">
    <property type="term" value="F:polyphosphate kinase activity"/>
    <property type="evidence" value="ECO:0007669"/>
    <property type="project" value="InterPro"/>
</dbReference>
<keyword evidence="4" id="KW-0066">ATP synthesis</keyword>
<keyword evidence="8" id="KW-1185">Reference proteome</keyword>
<sequence>MSDLERSIIEKLQVVPGERFSLKDRDPRDSSLFGDEKETKAATATLAKSIDALQDRLYSEGSRALLIILQGTDTSGKDGTIRSVFNSTGPLGVSVHAFGPPSRLELEHDYLWRVHAACPRRGTIGIFNRSHYEDVLIAKVRGLASKEAVEQRYEQINAFEKMLVENGTTILKFMLHISKDEQKERLQARLDDPAKHWKFNPSDLEDREHWDEYQEAYEIMLQRCSTPHAPWHVIPADRKWVRNAAIASIVKATLEDMNPQYPNVSWNPGDFTIP</sequence>
<dbReference type="PIRSF" id="PIRSF028756">
    <property type="entry name" value="PPK2_prd"/>
    <property type="match status" value="1"/>
</dbReference>
<evidence type="ECO:0000259" key="6">
    <source>
        <dbReference type="Pfam" id="PF03976"/>
    </source>
</evidence>
<dbReference type="GO" id="GO:0006754">
    <property type="term" value="P:ATP biosynthetic process"/>
    <property type="evidence" value="ECO:0007669"/>
    <property type="project" value="UniProtKB-KW"/>
</dbReference>
<evidence type="ECO:0000313" key="7">
    <source>
        <dbReference type="EMBL" id="SCY73239.1"/>
    </source>
</evidence>
<organism evidence="7 8">
    <name type="scientific">Microvirga guangxiensis</name>
    <dbReference type="NCBI Taxonomy" id="549386"/>
    <lineage>
        <taxon>Bacteria</taxon>
        <taxon>Pseudomonadati</taxon>
        <taxon>Pseudomonadota</taxon>
        <taxon>Alphaproteobacteria</taxon>
        <taxon>Hyphomicrobiales</taxon>
        <taxon>Methylobacteriaceae</taxon>
        <taxon>Microvirga</taxon>
    </lineage>
</organism>
<dbReference type="Proteomes" id="UP000199569">
    <property type="component" value="Unassembled WGS sequence"/>
</dbReference>
<comment type="similarity">
    <text evidence="1">Belongs to the polyphosphate kinase 2 (PPK2) family. Class I subfamily.</text>
</comment>
<accession>A0A1G5ICB4</accession>
<dbReference type="GO" id="GO:0006797">
    <property type="term" value="P:polyphosphate metabolic process"/>
    <property type="evidence" value="ECO:0007669"/>
    <property type="project" value="InterPro"/>
</dbReference>
<dbReference type="InterPro" id="IPR022488">
    <property type="entry name" value="PPK2-related"/>
</dbReference>
<dbReference type="NCBIfam" id="TIGR03709">
    <property type="entry name" value="PPK2_rel_1"/>
    <property type="match status" value="1"/>
</dbReference>
<dbReference type="OrthoDB" id="9775224at2"/>
<dbReference type="EMBL" id="FMVJ01000005">
    <property type="protein sequence ID" value="SCY73239.1"/>
    <property type="molecule type" value="Genomic_DNA"/>
</dbReference>
<evidence type="ECO:0000256" key="5">
    <source>
        <dbReference type="ARBA" id="ARBA00024500"/>
    </source>
</evidence>
<dbReference type="PANTHER" id="PTHR34383:SF3">
    <property type="entry name" value="POLYPHOSPHATE:AMP PHOSPHOTRANSFERASE"/>
    <property type="match status" value="1"/>
</dbReference>
<dbReference type="InterPro" id="IPR022300">
    <property type="entry name" value="PPK2-rel_1"/>
</dbReference>
<gene>
    <name evidence="7" type="ORF">SAMN02927923_02185</name>
</gene>
<reference evidence="7 8" key="1">
    <citation type="submission" date="2016-10" db="EMBL/GenBank/DDBJ databases">
        <authorList>
            <person name="de Groot N.N."/>
        </authorList>
    </citation>
    <scope>NUCLEOTIDE SEQUENCE [LARGE SCALE GENOMIC DNA]</scope>
    <source>
        <strain evidence="7 8">CGMCC 1.7666</strain>
    </source>
</reference>
<dbReference type="RefSeq" id="WP_091134194.1">
    <property type="nucleotide sequence ID" value="NZ_FMVJ01000005.1"/>
</dbReference>
<protein>
    <submittedName>
        <fullName evidence="7">Polyphosphate:nucleotide phosphotransferase, PPK2 family</fullName>
    </submittedName>
</protein>
<dbReference type="InterPro" id="IPR027417">
    <property type="entry name" value="P-loop_NTPase"/>
</dbReference>
<dbReference type="AlphaFoldDB" id="A0A1G5ICB4"/>
<evidence type="ECO:0000313" key="8">
    <source>
        <dbReference type="Proteomes" id="UP000199569"/>
    </source>
</evidence>
<keyword evidence="3" id="KW-0418">Kinase</keyword>
<keyword evidence="2 7" id="KW-0808">Transferase</keyword>
<evidence type="ECO:0000256" key="3">
    <source>
        <dbReference type="ARBA" id="ARBA00022777"/>
    </source>
</evidence>
<dbReference type="STRING" id="549386.SAMN02927923_02185"/>
<proteinExistence type="inferred from homology"/>
<dbReference type="InterPro" id="IPR016898">
    <property type="entry name" value="Polyphosphate_phosphotransfera"/>
</dbReference>
<dbReference type="Gene3D" id="3.40.50.300">
    <property type="entry name" value="P-loop containing nucleotide triphosphate hydrolases"/>
    <property type="match status" value="1"/>
</dbReference>
<name>A0A1G5ICB4_9HYPH</name>
<comment type="catalytic activity">
    <reaction evidence="5">
        <text>[phosphate](n) + ATP = [phosphate](n+1) + ADP</text>
        <dbReference type="Rhea" id="RHEA:19573"/>
        <dbReference type="Rhea" id="RHEA-COMP:9859"/>
        <dbReference type="Rhea" id="RHEA-COMP:14280"/>
        <dbReference type="ChEBI" id="CHEBI:16838"/>
        <dbReference type="ChEBI" id="CHEBI:30616"/>
        <dbReference type="ChEBI" id="CHEBI:456216"/>
    </reaction>
    <physiologicalReaction direction="right-to-left" evidence="5">
        <dbReference type="Rhea" id="RHEA:19575"/>
    </physiologicalReaction>
</comment>
<dbReference type="SUPFAM" id="SSF52540">
    <property type="entry name" value="P-loop containing nucleoside triphosphate hydrolases"/>
    <property type="match status" value="1"/>
</dbReference>
<dbReference type="Pfam" id="PF03976">
    <property type="entry name" value="PPK2"/>
    <property type="match status" value="1"/>
</dbReference>
<evidence type="ECO:0000256" key="1">
    <source>
        <dbReference type="ARBA" id="ARBA00009924"/>
    </source>
</evidence>